<dbReference type="AlphaFoldDB" id="A0A0A9ZCH1"/>
<sequence>MKSARFVIRLAAHVVSAEARATVPSGYSGIPWRSSRQYASHPGGNVQYPHKIGMREIVGFGMNGKPDYIDSSTFPYPAIRFREITPDFKALKEKEKGSWKILTLNEKKCLYRISFCKTIAEIEAPTGEWKKVLGSTLLFLSMSIWFYMFIIFMIRDELPETFKYENQVAQLKRMLDLKMNPIDGISSKWDYEANTWKGKGSSSDKKDKKDSKSKEK</sequence>
<dbReference type="GO" id="GO:0016491">
    <property type="term" value="F:oxidoreductase activity"/>
    <property type="evidence" value="ECO:0007669"/>
    <property type="project" value="UniProtKB-KW"/>
</dbReference>
<keyword evidence="8 10" id="KW-0496">Mitochondrion</keyword>
<evidence type="ECO:0000256" key="9">
    <source>
        <dbReference type="ARBA" id="ARBA00023136"/>
    </source>
</evidence>
<evidence type="ECO:0000256" key="1">
    <source>
        <dbReference type="ARBA" id="ARBA00004434"/>
    </source>
</evidence>
<dbReference type="GO" id="GO:0005743">
    <property type="term" value="C:mitochondrial inner membrane"/>
    <property type="evidence" value="ECO:0007669"/>
    <property type="project" value="UniProtKB-SubCell"/>
</dbReference>
<evidence type="ECO:0000256" key="8">
    <source>
        <dbReference type="ARBA" id="ARBA00023128"/>
    </source>
</evidence>
<evidence type="ECO:0000256" key="5">
    <source>
        <dbReference type="ARBA" id="ARBA00022946"/>
    </source>
</evidence>
<evidence type="ECO:0000256" key="7">
    <source>
        <dbReference type="ARBA" id="ARBA00023002"/>
    </source>
</evidence>
<accession>A0A0A9ZCH1</accession>
<keyword evidence="5" id="KW-0809">Transit peptide</keyword>
<dbReference type="FunFam" id="1.10.442.10:FF:000001">
    <property type="entry name" value="Cytochrome c oxidase subunit 4 isoform 1"/>
    <property type="match status" value="1"/>
</dbReference>
<gene>
    <name evidence="12" type="ORF">CM83_17103</name>
</gene>
<organism evidence="12">
    <name type="scientific">Lygus hesperus</name>
    <name type="common">Western plant bug</name>
    <dbReference type="NCBI Taxonomy" id="30085"/>
    <lineage>
        <taxon>Eukaryota</taxon>
        <taxon>Metazoa</taxon>
        <taxon>Ecdysozoa</taxon>
        <taxon>Arthropoda</taxon>
        <taxon>Hexapoda</taxon>
        <taxon>Insecta</taxon>
        <taxon>Pterygota</taxon>
        <taxon>Neoptera</taxon>
        <taxon>Paraneoptera</taxon>
        <taxon>Hemiptera</taxon>
        <taxon>Heteroptera</taxon>
        <taxon>Panheteroptera</taxon>
        <taxon>Cimicomorpha</taxon>
        <taxon>Miridae</taxon>
        <taxon>Mirini</taxon>
        <taxon>Lygus</taxon>
    </lineage>
</organism>
<feature type="transmembrane region" description="Helical" evidence="10">
    <location>
        <begin position="132"/>
        <end position="154"/>
    </location>
</feature>
<protein>
    <recommendedName>
        <fullName evidence="10">Cytochrome c oxidase subunit 4</fullName>
    </recommendedName>
</protein>
<dbReference type="PRINTS" id="PR01873">
    <property type="entry name" value="CYTCOXIDASE4"/>
</dbReference>
<dbReference type="PANTHER" id="PTHR10707:SF10">
    <property type="entry name" value="CYTOCHROME C OXIDASE SUBUNIT 4"/>
    <property type="match status" value="1"/>
</dbReference>
<dbReference type="EMBL" id="GBRD01016521">
    <property type="protein sequence ID" value="JAG49305.1"/>
    <property type="molecule type" value="Transcribed_RNA"/>
</dbReference>
<evidence type="ECO:0000256" key="6">
    <source>
        <dbReference type="ARBA" id="ARBA00022989"/>
    </source>
</evidence>
<keyword evidence="7" id="KW-0560">Oxidoreductase</keyword>
<evidence type="ECO:0000313" key="13">
    <source>
        <dbReference type="EMBL" id="JAG49305.1"/>
    </source>
</evidence>
<name>A0A0A9ZCH1_LYGHE</name>
<evidence type="ECO:0000313" key="12">
    <source>
        <dbReference type="EMBL" id="JAG42104.1"/>
    </source>
</evidence>
<dbReference type="Gene3D" id="1.10.442.10">
    <property type="entry name" value="Cytochrome c oxidase subunit IV"/>
    <property type="match status" value="1"/>
</dbReference>
<dbReference type="SUPFAM" id="SSF81406">
    <property type="entry name" value="Mitochondrial cytochrome c oxidase subunit IV"/>
    <property type="match status" value="1"/>
</dbReference>
<evidence type="ECO:0000256" key="2">
    <source>
        <dbReference type="ARBA" id="ARBA00008135"/>
    </source>
</evidence>
<evidence type="ECO:0000256" key="11">
    <source>
        <dbReference type="SAM" id="MobiDB-lite"/>
    </source>
</evidence>
<evidence type="ECO:0000256" key="4">
    <source>
        <dbReference type="ARBA" id="ARBA00022792"/>
    </source>
</evidence>
<feature type="region of interest" description="Disordered" evidence="11">
    <location>
        <begin position="194"/>
        <end position="216"/>
    </location>
</feature>
<comment type="function">
    <text evidence="10">Component of the cytochrome c oxidase, the last enzyme in the mitochondrial electron transport chain which drives oxidative phosphorylation.</text>
</comment>
<reference evidence="13" key="3">
    <citation type="submission" date="2014-09" db="EMBL/GenBank/DDBJ databases">
        <authorList>
            <person name="Magalhaes I.L.F."/>
            <person name="Oliveira U."/>
            <person name="Santos F.R."/>
            <person name="Vidigal T.H.D.A."/>
            <person name="Brescovit A.D."/>
            <person name="Santos A.J."/>
        </authorList>
    </citation>
    <scope>NUCLEOTIDE SEQUENCE</scope>
</reference>
<evidence type="ECO:0000256" key="10">
    <source>
        <dbReference type="RuleBase" id="RU367145"/>
    </source>
</evidence>
<dbReference type="Pfam" id="PF02936">
    <property type="entry name" value="COX4"/>
    <property type="match status" value="1"/>
</dbReference>
<keyword evidence="4 10" id="KW-0999">Mitochondrion inner membrane</keyword>
<dbReference type="InterPro" id="IPR004203">
    <property type="entry name" value="Cyt_c_oxidase_su4_fam"/>
</dbReference>
<proteinExistence type="inferred from homology"/>
<dbReference type="InterPro" id="IPR036639">
    <property type="entry name" value="Cyt_c_oxidase_su4_sf"/>
</dbReference>
<keyword evidence="6 10" id="KW-1133">Transmembrane helix</keyword>
<dbReference type="EMBL" id="GBHO01001500">
    <property type="protein sequence ID" value="JAG42104.1"/>
    <property type="molecule type" value="Transcribed_RNA"/>
</dbReference>
<comment type="subunit">
    <text evidence="10">Component of the cytochrome c oxidase (complex IV, CIV), a multisubunit enzyme composed of 14 subunits.</text>
</comment>
<dbReference type="CDD" id="cd00922">
    <property type="entry name" value="Cyt_c_Oxidase_IV"/>
    <property type="match status" value="1"/>
</dbReference>
<evidence type="ECO:0000256" key="3">
    <source>
        <dbReference type="ARBA" id="ARBA00022692"/>
    </source>
</evidence>
<dbReference type="GO" id="GO:0006123">
    <property type="term" value="P:mitochondrial electron transport, cytochrome c to oxygen"/>
    <property type="evidence" value="ECO:0007669"/>
    <property type="project" value="InterPro"/>
</dbReference>
<feature type="compositionally biased region" description="Basic and acidic residues" evidence="11">
    <location>
        <begin position="202"/>
        <end position="216"/>
    </location>
</feature>
<dbReference type="GO" id="GO:0045277">
    <property type="term" value="C:respiratory chain complex IV"/>
    <property type="evidence" value="ECO:0007669"/>
    <property type="project" value="InterPro"/>
</dbReference>
<dbReference type="UniPathway" id="UPA00705"/>
<keyword evidence="9 10" id="KW-0472">Membrane</keyword>
<reference evidence="12" key="2">
    <citation type="submission" date="2014-07" db="EMBL/GenBank/DDBJ databases">
        <authorList>
            <person name="Hull J."/>
        </authorList>
    </citation>
    <scope>NUCLEOTIDE SEQUENCE</scope>
</reference>
<comment type="subcellular location">
    <subcellularLocation>
        <location evidence="1 10">Mitochondrion inner membrane</location>
        <topology evidence="1 10">Single-pass membrane protein</topology>
    </subcellularLocation>
</comment>
<dbReference type="PANTHER" id="PTHR10707">
    <property type="entry name" value="CYTOCHROME C OXIDASE SUBUNIT IV"/>
    <property type="match status" value="1"/>
</dbReference>
<comment type="similarity">
    <text evidence="2 10">Belongs to the cytochrome c oxidase IV family.</text>
</comment>
<reference evidence="12" key="1">
    <citation type="journal article" date="2014" name="PLoS ONE">
        <title>Transcriptome-Based Identification of ABC Transporters in the Western Tarnished Plant Bug Lygus hesperus.</title>
        <authorList>
            <person name="Hull J.J."/>
            <person name="Chaney K."/>
            <person name="Geib S.M."/>
            <person name="Fabrick J.A."/>
            <person name="Brent C.S."/>
            <person name="Walsh D."/>
            <person name="Lavine L.C."/>
        </authorList>
    </citation>
    <scope>NUCLEOTIDE SEQUENCE</scope>
</reference>
<comment type="pathway">
    <text evidence="10">Energy metabolism; oxidative phosphorylation.</text>
</comment>
<dbReference type="InterPro" id="IPR013288">
    <property type="entry name" value="Cyt_c_oxidase_su4"/>
</dbReference>
<keyword evidence="3 10" id="KW-0812">Transmembrane</keyword>